<dbReference type="Proteomes" id="UP000004754">
    <property type="component" value="Unassembled WGS sequence"/>
</dbReference>
<dbReference type="InterPro" id="IPR003141">
    <property type="entry name" value="Pol/His_phosphatase_N"/>
</dbReference>
<dbReference type="HOGENOM" id="CLU_061999_1_0_9"/>
<organism evidence="2 3">
    <name type="scientific">Pseudoramibacter alactolyticus ATCC 23263</name>
    <dbReference type="NCBI Taxonomy" id="887929"/>
    <lineage>
        <taxon>Bacteria</taxon>
        <taxon>Bacillati</taxon>
        <taxon>Bacillota</taxon>
        <taxon>Clostridia</taxon>
        <taxon>Eubacteriales</taxon>
        <taxon>Eubacteriaceae</taxon>
        <taxon>Pseudoramibacter</taxon>
    </lineage>
</organism>
<dbReference type="STRING" id="887929.HMP0721_0250"/>
<dbReference type="RefSeq" id="WP_006597668.1">
    <property type="nucleotide sequence ID" value="NZ_GL622359.1"/>
</dbReference>
<dbReference type="PANTHER" id="PTHR36928:SF1">
    <property type="entry name" value="PHOSPHATASE YCDX-RELATED"/>
    <property type="match status" value="1"/>
</dbReference>
<comment type="caution">
    <text evidence="2">The sequence shown here is derived from an EMBL/GenBank/DDBJ whole genome shotgun (WGS) entry which is preliminary data.</text>
</comment>
<name>E6ME17_9FIRM</name>
<dbReference type="GO" id="GO:0008270">
    <property type="term" value="F:zinc ion binding"/>
    <property type="evidence" value="ECO:0007669"/>
    <property type="project" value="TreeGrafter"/>
</dbReference>
<dbReference type="Pfam" id="PF02811">
    <property type="entry name" value="PHP"/>
    <property type="match status" value="1"/>
</dbReference>
<sequence>MRITADLHTHTTFSHGRNTIEEMVDRARALELAAIAISDHGRSHPLYGVKPRHFRKMRAIIDDLNVKYDDIQIYLSVEANIIGADGTIDIGEEERRYCDFIYAGYHWVYVPKGFRDFFTLKLRNYLTRICPWMTKRTRAANTRCYLAMLDRYDLKMITHPGDKCPIDVVAVAKKAAEKHVILEINPRHHHLNAEELRQVMGFSGRFAINSDAHSVDRVADVAPAIDAAMAAGVPVAQIVNAEASGRAAEKSERKLK</sequence>
<keyword evidence="3" id="KW-1185">Reference proteome</keyword>
<keyword evidence="2" id="KW-0378">Hydrolase</keyword>
<dbReference type="SUPFAM" id="SSF89550">
    <property type="entry name" value="PHP domain-like"/>
    <property type="match status" value="1"/>
</dbReference>
<evidence type="ECO:0000313" key="3">
    <source>
        <dbReference type="Proteomes" id="UP000004754"/>
    </source>
</evidence>
<proteinExistence type="predicted"/>
<dbReference type="Gene3D" id="3.20.20.140">
    <property type="entry name" value="Metal-dependent hydrolases"/>
    <property type="match status" value="1"/>
</dbReference>
<dbReference type="eggNOG" id="COG1387">
    <property type="taxonomic scope" value="Bacteria"/>
</dbReference>
<dbReference type="InterPro" id="IPR016195">
    <property type="entry name" value="Pol/histidinol_Pase-like"/>
</dbReference>
<gene>
    <name evidence="2" type="ORF">HMP0721_0250</name>
</gene>
<dbReference type="GO" id="GO:0005829">
    <property type="term" value="C:cytosol"/>
    <property type="evidence" value="ECO:0007669"/>
    <property type="project" value="TreeGrafter"/>
</dbReference>
<accession>E6ME17</accession>
<dbReference type="PANTHER" id="PTHR36928">
    <property type="entry name" value="PHOSPHATASE YCDX-RELATED"/>
    <property type="match status" value="1"/>
</dbReference>
<dbReference type="EC" id="3.1.3.-" evidence="2"/>
<dbReference type="OrthoDB" id="9808747at2"/>
<dbReference type="AlphaFoldDB" id="E6ME17"/>
<dbReference type="InterPro" id="IPR050243">
    <property type="entry name" value="PHP_phosphatase"/>
</dbReference>
<protein>
    <submittedName>
        <fullName evidence="2">PHP domain protein</fullName>
        <ecNumber evidence="2">3.1.3.-</ecNumber>
    </submittedName>
</protein>
<dbReference type="EMBL" id="AEQN01000005">
    <property type="protein sequence ID" value="EFV02776.1"/>
    <property type="molecule type" value="Genomic_DNA"/>
</dbReference>
<dbReference type="SMART" id="SM00481">
    <property type="entry name" value="POLIIIAc"/>
    <property type="match status" value="1"/>
</dbReference>
<evidence type="ECO:0000313" key="2">
    <source>
        <dbReference type="EMBL" id="EFV02776.1"/>
    </source>
</evidence>
<dbReference type="InterPro" id="IPR004013">
    <property type="entry name" value="PHP_dom"/>
</dbReference>
<feature type="domain" description="Polymerase/histidinol phosphatase N-terminal" evidence="1">
    <location>
        <begin position="5"/>
        <end position="83"/>
    </location>
</feature>
<dbReference type="GO" id="GO:0042578">
    <property type="term" value="F:phosphoric ester hydrolase activity"/>
    <property type="evidence" value="ECO:0007669"/>
    <property type="project" value="TreeGrafter"/>
</dbReference>
<evidence type="ECO:0000259" key="1">
    <source>
        <dbReference type="SMART" id="SM00481"/>
    </source>
</evidence>
<reference evidence="2 3" key="1">
    <citation type="submission" date="2010-12" db="EMBL/GenBank/DDBJ databases">
        <authorList>
            <person name="Muzny D."/>
            <person name="Qin X."/>
            <person name="Deng J."/>
            <person name="Jiang H."/>
            <person name="Liu Y."/>
            <person name="Qu J."/>
            <person name="Song X.-Z."/>
            <person name="Zhang L."/>
            <person name="Thornton R."/>
            <person name="Coyle M."/>
            <person name="Francisco L."/>
            <person name="Jackson L."/>
            <person name="Javaid M."/>
            <person name="Korchina V."/>
            <person name="Kovar C."/>
            <person name="Mata R."/>
            <person name="Mathew T."/>
            <person name="Ngo R."/>
            <person name="Nguyen L."/>
            <person name="Nguyen N."/>
            <person name="Okwuonu G."/>
            <person name="Ongeri F."/>
            <person name="Pham C."/>
            <person name="Simmons D."/>
            <person name="Wilczek-Boney K."/>
            <person name="Hale W."/>
            <person name="Jakkamsetti A."/>
            <person name="Pham P."/>
            <person name="Ruth R."/>
            <person name="San Lucas F."/>
            <person name="Warren J."/>
            <person name="Zhang J."/>
            <person name="Zhao Z."/>
            <person name="Zhou C."/>
            <person name="Zhu D."/>
            <person name="Lee S."/>
            <person name="Bess C."/>
            <person name="Blankenburg K."/>
            <person name="Forbes L."/>
            <person name="Fu Q."/>
            <person name="Gubbala S."/>
            <person name="Hirani K."/>
            <person name="Jayaseelan J.C."/>
            <person name="Lara F."/>
            <person name="Munidasa M."/>
            <person name="Palculict T."/>
            <person name="Patil S."/>
            <person name="Pu L.-L."/>
            <person name="Saada N."/>
            <person name="Tang L."/>
            <person name="Weissenberger G."/>
            <person name="Zhu Y."/>
            <person name="Hemphill L."/>
            <person name="Shang Y."/>
            <person name="Youmans B."/>
            <person name="Ayvaz T."/>
            <person name="Ross M."/>
            <person name="Santibanez J."/>
            <person name="Aqrawi P."/>
            <person name="Gross S."/>
            <person name="Joshi V."/>
            <person name="Fowler G."/>
            <person name="Nazareth L."/>
            <person name="Reid J."/>
            <person name="Worley K."/>
            <person name="Petrosino J."/>
            <person name="Highlander S."/>
            <person name="Gibbs R."/>
        </authorList>
    </citation>
    <scope>NUCLEOTIDE SEQUENCE [LARGE SCALE GENOMIC DNA]</scope>
    <source>
        <strain evidence="2 3">ATCC 23263</strain>
    </source>
</reference>